<dbReference type="InterPro" id="IPR041121">
    <property type="entry name" value="SDH_C"/>
</dbReference>
<name>I0IPW5_LEPFC</name>
<dbReference type="GO" id="GO:0009073">
    <property type="term" value="P:aromatic amino acid family biosynthetic process"/>
    <property type="evidence" value="ECO:0007669"/>
    <property type="project" value="UniProtKB-KW"/>
</dbReference>
<evidence type="ECO:0000256" key="2">
    <source>
        <dbReference type="ARBA" id="ARBA00012962"/>
    </source>
</evidence>
<reference evidence="12 13" key="1">
    <citation type="journal article" date="2012" name="J. Bacteriol.">
        <title>Complete Genome Sequence of Leptospirillum ferrooxidans Strain C2-3, Isolated from a Fresh Volcanic Ash Deposit on the Island of Miyake, Japan.</title>
        <authorList>
            <person name="Fujimura R."/>
            <person name="Sato Y."/>
            <person name="Nishizawa T."/>
            <person name="Oshima K."/>
            <person name="Kim S.-W."/>
            <person name="Hattori M."/>
            <person name="Kamijo T."/>
            <person name="Ohta H."/>
        </authorList>
    </citation>
    <scope>NUCLEOTIDE SEQUENCE [LARGE SCALE GENOMIC DNA]</scope>
    <source>
        <strain evidence="12 13">C2-3</strain>
    </source>
</reference>
<comment type="pathway">
    <text evidence="1 8">Metabolic intermediate biosynthesis; chorismate biosynthesis; chorismate from D-erythrose 4-phosphate and phosphoenolpyruvate: step 4/7.</text>
</comment>
<dbReference type="HAMAP" id="MF_00222">
    <property type="entry name" value="Shikimate_DH_AroE"/>
    <property type="match status" value="1"/>
</dbReference>
<evidence type="ECO:0000256" key="7">
    <source>
        <dbReference type="ARBA" id="ARBA00049442"/>
    </source>
</evidence>
<dbReference type="GO" id="GO:0019632">
    <property type="term" value="P:shikimate metabolic process"/>
    <property type="evidence" value="ECO:0007669"/>
    <property type="project" value="InterPro"/>
</dbReference>
<feature type="binding site" evidence="8">
    <location>
        <position position="224"/>
    </location>
    <ligand>
        <name>shikimate</name>
        <dbReference type="ChEBI" id="CHEBI:36208"/>
    </ligand>
</feature>
<dbReference type="SUPFAM" id="SSF53223">
    <property type="entry name" value="Aminoacid dehydrogenase-like, N-terminal domain"/>
    <property type="match status" value="1"/>
</dbReference>
<dbReference type="InterPro" id="IPR046346">
    <property type="entry name" value="Aminoacid_DH-like_N_sf"/>
</dbReference>
<feature type="binding site" evidence="8">
    <location>
        <position position="102"/>
    </location>
    <ligand>
        <name>shikimate</name>
        <dbReference type="ChEBI" id="CHEBI:36208"/>
    </ligand>
</feature>
<evidence type="ECO:0000256" key="1">
    <source>
        <dbReference type="ARBA" id="ARBA00004871"/>
    </source>
</evidence>
<dbReference type="Pfam" id="PF18317">
    <property type="entry name" value="SDH_C"/>
    <property type="match status" value="1"/>
</dbReference>
<keyword evidence="5 8" id="KW-0560">Oxidoreductase</keyword>
<dbReference type="InterPro" id="IPR006151">
    <property type="entry name" value="Shikm_DH/Glu-tRNA_Rdtase"/>
</dbReference>
<gene>
    <name evidence="8" type="primary">aroE</name>
    <name evidence="12" type="ordered locus">LFE_1633</name>
</gene>
<comment type="subunit">
    <text evidence="8">Homodimer.</text>
</comment>
<dbReference type="UniPathway" id="UPA00053">
    <property type="reaction ID" value="UER00087"/>
</dbReference>
<feature type="binding site" evidence="8">
    <location>
        <position position="253"/>
    </location>
    <ligand>
        <name>shikimate</name>
        <dbReference type="ChEBI" id="CHEBI:36208"/>
    </ligand>
</feature>
<dbReference type="eggNOG" id="COG0169">
    <property type="taxonomic scope" value="Bacteria"/>
</dbReference>
<dbReference type="HOGENOM" id="CLU_044063_4_1_0"/>
<accession>I0IPW5</accession>
<feature type="binding site" evidence="8">
    <location>
        <position position="246"/>
    </location>
    <ligand>
        <name>NADP(+)</name>
        <dbReference type="ChEBI" id="CHEBI:58349"/>
    </ligand>
</feature>
<dbReference type="NCBIfam" id="TIGR00507">
    <property type="entry name" value="aroE"/>
    <property type="match status" value="1"/>
</dbReference>
<dbReference type="KEGG" id="lfc:LFE_1633"/>
<dbReference type="Proteomes" id="UP000007382">
    <property type="component" value="Chromosome"/>
</dbReference>
<dbReference type="PANTHER" id="PTHR21089">
    <property type="entry name" value="SHIKIMATE DEHYDROGENASE"/>
    <property type="match status" value="1"/>
</dbReference>
<dbReference type="OrthoDB" id="9792692at2"/>
<dbReference type="Pfam" id="PF08501">
    <property type="entry name" value="Shikimate_dh_N"/>
    <property type="match status" value="1"/>
</dbReference>
<feature type="domain" description="Shikimate dehydrogenase substrate binding N-terminal" evidence="10">
    <location>
        <begin position="7"/>
        <end position="89"/>
    </location>
</feature>
<dbReference type="RefSeq" id="WP_014449799.1">
    <property type="nucleotide sequence ID" value="NC_017094.1"/>
</dbReference>
<dbReference type="PATRIC" id="fig|1162668.3.peg.1944"/>
<dbReference type="AlphaFoldDB" id="I0IPW5"/>
<evidence type="ECO:0000313" key="12">
    <source>
        <dbReference type="EMBL" id="BAM07314.1"/>
    </source>
</evidence>
<comment type="catalytic activity">
    <reaction evidence="7 8">
        <text>shikimate + NADP(+) = 3-dehydroshikimate + NADPH + H(+)</text>
        <dbReference type="Rhea" id="RHEA:17737"/>
        <dbReference type="ChEBI" id="CHEBI:15378"/>
        <dbReference type="ChEBI" id="CHEBI:16630"/>
        <dbReference type="ChEBI" id="CHEBI:36208"/>
        <dbReference type="ChEBI" id="CHEBI:57783"/>
        <dbReference type="ChEBI" id="CHEBI:58349"/>
        <dbReference type="EC" id="1.1.1.25"/>
    </reaction>
</comment>
<organism evidence="12 13">
    <name type="scientific">Leptospirillum ferrooxidans (strain C2-3)</name>
    <dbReference type="NCBI Taxonomy" id="1162668"/>
    <lineage>
        <taxon>Bacteria</taxon>
        <taxon>Pseudomonadati</taxon>
        <taxon>Nitrospirota</taxon>
        <taxon>Nitrospiria</taxon>
        <taxon>Nitrospirales</taxon>
        <taxon>Nitrospiraceae</taxon>
        <taxon>Leptospirillum</taxon>
    </lineage>
</organism>
<evidence type="ECO:0000256" key="5">
    <source>
        <dbReference type="ARBA" id="ARBA00023002"/>
    </source>
</evidence>
<feature type="active site" description="Proton acceptor" evidence="8">
    <location>
        <position position="66"/>
    </location>
</feature>
<keyword evidence="4 8" id="KW-0521">NADP</keyword>
<dbReference type="InterPro" id="IPR011342">
    <property type="entry name" value="Shikimate_DH"/>
</dbReference>
<keyword evidence="13" id="KW-1185">Reference proteome</keyword>
<dbReference type="EMBL" id="AP012342">
    <property type="protein sequence ID" value="BAM07314.1"/>
    <property type="molecule type" value="Genomic_DNA"/>
</dbReference>
<comment type="similarity">
    <text evidence="8">Belongs to the shikimate dehydrogenase family.</text>
</comment>
<feature type="domain" description="SDH C-terminal" evidence="11">
    <location>
        <begin position="246"/>
        <end position="275"/>
    </location>
</feature>
<evidence type="ECO:0000259" key="11">
    <source>
        <dbReference type="Pfam" id="PF18317"/>
    </source>
</evidence>
<dbReference type="GO" id="GO:0008652">
    <property type="term" value="P:amino acid biosynthetic process"/>
    <property type="evidence" value="ECO:0007669"/>
    <property type="project" value="UniProtKB-KW"/>
</dbReference>
<comment type="caution">
    <text evidence="8">Lacks conserved residue(s) required for the propagation of feature annotation.</text>
</comment>
<dbReference type="SUPFAM" id="SSF51735">
    <property type="entry name" value="NAD(P)-binding Rossmann-fold domains"/>
    <property type="match status" value="1"/>
</dbReference>
<feature type="binding site" evidence="8">
    <location>
        <begin position="128"/>
        <end position="132"/>
    </location>
    <ligand>
        <name>NADP(+)</name>
        <dbReference type="ChEBI" id="CHEBI:58349"/>
    </ligand>
</feature>
<dbReference type="GO" id="GO:0050661">
    <property type="term" value="F:NADP binding"/>
    <property type="evidence" value="ECO:0007669"/>
    <property type="project" value="InterPro"/>
</dbReference>
<proteinExistence type="inferred from homology"/>
<dbReference type="Gene3D" id="3.40.50.720">
    <property type="entry name" value="NAD(P)-binding Rossmann-like Domain"/>
    <property type="match status" value="1"/>
</dbReference>
<dbReference type="GO" id="GO:0005829">
    <property type="term" value="C:cytosol"/>
    <property type="evidence" value="ECO:0007669"/>
    <property type="project" value="TreeGrafter"/>
</dbReference>
<evidence type="ECO:0000256" key="8">
    <source>
        <dbReference type="HAMAP-Rule" id="MF_00222"/>
    </source>
</evidence>
<dbReference type="InterPro" id="IPR022893">
    <property type="entry name" value="Shikimate_DH_fam"/>
</dbReference>
<keyword evidence="6 8" id="KW-0057">Aromatic amino acid biosynthesis</keyword>
<dbReference type="Gene3D" id="3.40.50.10860">
    <property type="entry name" value="Leucine Dehydrogenase, chain A, domain 1"/>
    <property type="match status" value="1"/>
</dbReference>
<comment type="function">
    <text evidence="8">Involved in the biosynthesis of the chorismate, which leads to the biosynthesis of aromatic amino acids. Catalyzes the reversible NADPH linked reduction of 3-dehydroshikimate (DHSA) to yield shikimate (SA).</text>
</comment>
<dbReference type="InterPro" id="IPR036291">
    <property type="entry name" value="NAD(P)-bd_dom_sf"/>
</dbReference>
<dbReference type="CDD" id="cd01065">
    <property type="entry name" value="NAD_bind_Shikimate_DH"/>
    <property type="match status" value="1"/>
</dbReference>
<sequence length="291" mass="31893">MKAFFGIIGHPVEHSLSPCFQQAAFDACGIDAAYVPMNLDPLRAEDTIFCLKELGVSGFNVTLPFKELAYRKVDQVLGIASKIRSVNTVFLKDGKWEGYNTDVSGFVKSYSVFLEKSSEPADHFIVLGAGGSARAVLEGLASMGVSSVSVFNRSLERVQSLLKEFSSEKYITLNELSKIKASLDGKRWHIINTLSRNAFPVQGAFPPLETIEKSSVASVFDLSYGREGETECVAWAKKRGVPFSDGLPMLLFQGALSFEIWTGIPAPVKEMAKAMAKALPYRKDLMDQLSV</sequence>
<evidence type="ECO:0000259" key="9">
    <source>
        <dbReference type="Pfam" id="PF01488"/>
    </source>
</evidence>
<feature type="domain" description="Quinate/shikimate 5-dehydrogenase/glutamyl-tRNA reductase" evidence="9">
    <location>
        <begin position="123"/>
        <end position="224"/>
    </location>
</feature>
<feature type="binding site" evidence="8">
    <location>
        <begin position="15"/>
        <end position="17"/>
    </location>
    <ligand>
        <name>shikimate</name>
        <dbReference type="ChEBI" id="CHEBI:36208"/>
    </ligand>
</feature>
<evidence type="ECO:0000259" key="10">
    <source>
        <dbReference type="Pfam" id="PF08501"/>
    </source>
</evidence>
<keyword evidence="3 8" id="KW-0028">Amino-acid biosynthesis</keyword>
<dbReference type="EC" id="1.1.1.25" evidence="2 8"/>
<dbReference type="GO" id="GO:0004764">
    <property type="term" value="F:shikimate 3-dehydrogenase (NADP+) activity"/>
    <property type="evidence" value="ECO:0007669"/>
    <property type="project" value="UniProtKB-UniRule"/>
</dbReference>
<dbReference type="STRING" id="1162668.LFE_1633"/>
<evidence type="ECO:0000256" key="4">
    <source>
        <dbReference type="ARBA" id="ARBA00022857"/>
    </source>
</evidence>
<feature type="binding site" evidence="8">
    <location>
        <position position="222"/>
    </location>
    <ligand>
        <name>NADP(+)</name>
        <dbReference type="ChEBI" id="CHEBI:58349"/>
    </ligand>
</feature>
<dbReference type="Pfam" id="PF01488">
    <property type="entry name" value="Shikimate_DH"/>
    <property type="match status" value="1"/>
</dbReference>
<dbReference type="PANTHER" id="PTHR21089:SF1">
    <property type="entry name" value="BIFUNCTIONAL 3-DEHYDROQUINATE DEHYDRATASE_SHIKIMATE DEHYDROGENASE, CHLOROPLASTIC"/>
    <property type="match status" value="1"/>
</dbReference>
<evidence type="ECO:0000256" key="3">
    <source>
        <dbReference type="ARBA" id="ARBA00022605"/>
    </source>
</evidence>
<feature type="binding site" evidence="8">
    <location>
        <position position="62"/>
    </location>
    <ligand>
        <name>shikimate</name>
        <dbReference type="ChEBI" id="CHEBI:36208"/>
    </ligand>
</feature>
<protein>
    <recommendedName>
        <fullName evidence="2 8">Shikimate dehydrogenase (NADP(+))</fullName>
        <shortName evidence="8">SDH</shortName>
        <ecNumber evidence="2 8">1.1.1.25</ecNumber>
    </recommendedName>
</protein>
<evidence type="ECO:0000313" key="13">
    <source>
        <dbReference type="Proteomes" id="UP000007382"/>
    </source>
</evidence>
<reference evidence="13" key="2">
    <citation type="submission" date="2012-03" db="EMBL/GenBank/DDBJ databases">
        <title>The complete genome sequence of the pioneer microbe on fresh volcanic deposit, Leptospirillum ferrooxidans strain C2-3.</title>
        <authorList>
            <person name="Fujimura R."/>
            <person name="Sato Y."/>
            <person name="Nishizawa T."/>
            <person name="Nanba K."/>
            <person name="Oshima K."/>
            <person name="Hattori M."/>
            <person name="Kamijo T."/>
            <person name="Ohta H."/>
        </authorList>
    </citation>
    <scope>NUCLEOTIDE SEQUENCE [LARGE SCALE GENOMIC DNA]</scope>
    <source>
        <strain evidence="13">C2-3</strain>
    </source>
</reference>
<dbReference type="GO" id="GO:0009423">
    <property type="term" value="P:chorismate biosynthetic process"/>
    <property type="evidence" value="ECO:0007669"/>
    <property type="project" value="UniProtKB-UniRule"/>
</dbReference>
<evidence type="ECO:0000256" key="6">
    <source>
        <dbReference type="ARBA" id="ARBA00023141"/>
    </source>
</evidence>
<dbReference type="InterPro" id="IPR013708">
    <property type="entry name" value="Shikimate_DH-bd_N"/>
</dbReference>
<feature type="binding site" evidence="8">
    <location>
        <position position="87"/>
    </location>
    <ligand>
        <name>shikimate</name>
        <dbReference type="ChEBI" id="CHEBI:36208"/>
    </ligand>
</feature>